<reference evidence="1" key="1">
    <citation type="submission" date="2020-11" db="EMBL/GenBank/DDBJ databases">
        <title>Bacterial whole genome sequence for Caenimonas sp. DR4.4.</title>
        <authorList>
            <person name="Le V."/>
            <person name="Ko S.-R."/>
            <person name="Ahn C.-Y."/>
            <person name="Oh H.-M."/>
        </authorList>
    </citation>
    <scope>NUCLEOTIDE SEQUENCE</scope>
    <source>
        <strain evidence="1">DR4.4</strain>
    </source>
</reference>
<dbReference type="Proteomes" id="UP000651050">
    <property type="component" value="Unassembled WGS sequence"/>
</dbReference>
<dbReference type="AlphaFoldDB" id="A0A931H7Z3"/>
<comment type="caution">
    <text evidence="1">The sequence shown here is derived from an EMBL/GenBank/DDBJ whole genome shotgun (WGS) entry which is preliminary data.</text>
</comment>
<keyword evidence="2" id="KW-1185">Reference proteome</keyword>
<dbReference type="RefSeq" id="WP_196988115.1">
    <property type="nucleotide sequence ID" value="NZ_JADWYS010000001.1"/>
</dbReference>
<evidence type="ECO:0000313" key="1">
    <source>
        <dbReference type="EMBL" id="MBG9390374.1"/>
    </source>
</evidence>
<protein>
    <submittedName>
        <fullName evidence="1">Uncharacterized protein</fullName>
    </submittedName>
</protein>
<sequence length="46" mass="4808">MKHHCSTIARQIVIAATLGLAAIASWAMTDFRAPAIEASITQVSPG</sequence>
<name>A0A931H7Z3_9BURK</name>
<gene>
    <name evidence="1" type="ORF">I5803_20255</name>
</gene>
<evidence type="ECO:0000313" key="2">
    <source>
        <dbReference type="Proteomes" id="UP000651050"/>
    </source>
</evidence>
<accession>A0A931H7Z3</accession>
<dbReference type="EMBL" id="JADWYS010000001">
    <property type="protein sequence ID" value="MBG9390374.1"/>
    <property type="molecule type" value="Genomic_DNA"/>
</dbReference>
<organism evidence="1 2">
    <name type="scientific">Caenimonas aquaedulcis</name>
    <dbReference type="NCBI Taxonomy" id="2793270"/>
    <lineage>
        <taxon>Bacteria</taxon>
        <taxon>Pseudomonadati</taxon>
        <taxon>Pseudomonadota</taxon>
        <taxon>Betaproteobacteria</taxon>
        <taxon>Burkholderiales</taxon>
        <taxon>Comamonadaceae</taxon>
        <taxon>Caenimonas</taxon>
    </lineage>
</organism>
<proteinExistence type="predicted"/>